<organism evidence="2 3">
    <name type="scientific">Desulfosarcina widdelii</name>
    <dbReference type="NCBI Taxonomy" id="947919"/>
    <lineage>
        <taxon>Bacteria</taxon>
        <taxon>Pseudomonadati</taxon>
        <taxon>Thermodesulfobacteriota</taxon>
        <taxon>Desulfobacteria</taxon>
        <taxon>Desulfobacterales</taxon>
        <taxon>Desulfosarcinaceae</taxon>
        <taxon>Desulfosarcina</taxon>
    </lineage>
</organism>
<feature type="domain" description="Carrier" evidence="1">
    <location>
        <begin position="1"/>
        <end position="80"/>
    </location>
</feature>
<keyword evidence="3" id="KW-1185">Reference proteome</keyword>
<accession>A0A5K7Z898</accession>
<evidence type="ECO:0000313" key="3">
    <source>
        <dbReference type="Proteomes" id="UP000427769"/>
    </source>
</evidence>
<gene>
    <name evidence="2" type="ORF">DSCW_38060</name>
</gene>
<dbReference type="KEGG" id="dwd:DSCW_38060"/>
<evidence type="ECO:0000259" key="1">
    <source>
        <dbReference type="PROSITE" id="PS50075"/>
    </source>
</evidence>
<sequence length="87" mass="10043">MTRDEIQKAIIAIFADQFEIDNPGLEDDLREVHEFDSIDAIELLREIEILLGAQLSRDEKKAAMEIRTINQIVDYVVGLDARRRSED</sequence>
<dbReference type="SUPFAM" id="SSF47336">
    <property type="entry name" value="ACP-like"/>
    <property type="match status" value="1"/>
</dbReference>
<name>A0A5K7Z898_9BACT</name>
<protein>
    <recommendedName>
        <fullName evidence="1">Carrier domain-containing protein</fullName>
    </recommendedName>
</protein>
<proteinExistence type="predicted"/>
<dbReference type="InterPro" id="IPR009081">
    <property type="entry name" value="PP-bd_ACP"/>
</dbReference>
<dbReference type="Proteomes" id="UP000427769">
    <property type="component" value="Chromosome"/>
</dbReference>
<dbReference type="EMBL" id="AP021875">
    <property type="protein sequence ID" value="BBO76389.1"/>
    <property type="molecule type" value="Genomic_DNA"/>
</dbReference>
<dbReference type="AlphaFoldDB" id="A0A5K7Z898"/>
<evidence type="ECO:0000313" key="2">
    <source>
        <dbReference type="EMBL" id="BBO76389.1"/>
    </source>
</evidence>
<dbReference type="Pfam" id="PF00550">
    <property type="entry name" value="PP-binding"/>
    <property type="match status" value="1"/>
</dbReference>
<dbReference type="RefSeq" id="WP_155305218.1">
    <property type="nucleotide sequence ID" value="NZ_AP021875.1"/>
</dbReference>
<dbReference type="InterPro" id="IPR036736">
    <property type="entry name" value="ACP-like_sf"/>
</dbReference>
<reference evidence="2 3" key="1">
    <citation type="submission" date="2019-11" db="EMBL/GenBank/DDBJ databases">
        <title>Comparative genomics of hydrocarbon-degrading Desulfosarcina strains.</title>
        <authorList>
            <person name="Watanabe M."/>
            <person name="Kojima H."/>
            <person name="Fukui M."/>
        </authorList>
    </citation>
    <scope>NUCLEOTIDE SEQUENCE [LARGE SCALE GENOMIC DNA]</scope>
    <source>
        <strain evidence="2 3">PP31</strain>
    </source>
</reference>
<dbReference type="PROSITE" id="PS50075">
    <property type="entry name" value="CARRIER"/>
    <property type="match status" value="1"/>
</dbReference>
<dbReference type="OrthoDB" id="5422559at2"/>
<dbReference type="Gene3D" id="1.10.1200.10">
    <property type="entry name" value="ACP-like"/>
    <property type="match status" value="1"/>
</dbReference>